<evidence type="ECO:0000313" key="1">
    <source>
        <dbReference type="EMBL" id="CAB3994010.1"/>
    </source>
</evidence>
<evidence type="ECO:0000313" key="2">
    <source>
        <dbReference type="Proteomes" id="UP001152795"/>
    </source>
</evidence>
<accession>A0A7D9I161</accession>
<name>A0A7D9I161_PARCT</name>
<comment type="caution">
    <text evidence="1">The sequence shown here is derived from an EMBL/GenBank/DDBJ whole genome shotgun (WGS) entry which is preliminary data.</text>
</comment>
<proteinExistence type="predicted"/>
<gene>
    <name evidence="1" type="ORF">PACLA_8A006464</name>
</gene>
<dbReference type="AlphaFoldDB" id="A0A7D9I161"/>
<dbReference type="Proteomes" id="UP001152795">
    <property type="component" value="Unassembled WGS sequence"/>
</dbReference>
<dbReference type="OrthoDB" id="6377331at2759"/>
<dbReference type="EMBL" id="CACRXK020002372">
    <property type="protein sequence ID" value="CAB3994010.1"/>
    <property type="molecule type" value="Genomic_DNA"/>
</dbReference>
<dbReference type="PANTHER" id="PTHR47510:SF3">
    <property type="entry name" value="ENDO_EXONUCLEASE_PHOSPHATASE DOMAIN-CONTAINING PROTEIN"/>
    <property type="match status" value="1"/>
</dbReference>
<organism evidence="1 2">
    <name type="scientific">Paramuricea clavata</name>
    <name type="common">Red gorgonian</name>
    <name type="synonym">Violescent sea-whip</name>
    <dbReference type="NCBI Taxonomy" id="317549"/>
    <lineage>
        <taxon>Eukaryota</taxon>
        <taxon>Metazoa</taxon>
        <taxon>Cnidaria</taxon>
        <taxon>Anthozoa</taxon>
        <taxon>Octocorallia</taxon>
        <taxon>Malacalcyonacea</taxon>
        <taxon>Plexauridae</taxon>
        <taxon>Paramuricea</taxon>
    </lineage>
</organism>
<reference evidence="1" key="1">
    <citation type="submission" date="2020-04" db="EMBL/GenBank/DDBJ databases">
        <authorList>
            <person name="Alioto T."/>
            <person name="Alioto T."/>
            <person name="Gomez Garrido J."/>
        </authorList>
    </citation>
    <scope>NUCLEOTIDE SEQUENCE</scope>
    <source>
        <strain evidence="1">A484AB</strain>
    </source>
</reference>
<sequence>MVGSGSFYKAKIDRAIGETGLTEAEVKELSLQSLDVKIERLQNHTERNTVAADLSCVQTELRKPKGIFDPLSNWVLKDYAPLLSSPVTSIFNASLQQASVPGVWEKADVIPVPKNKVLRDITKDLRPISLTATLSKTCERFVADWLMELIGEKIDKRQFGSLKTLQQHMHY</sequence>
<protein>
    <submittedName>
        <fullName evidence="1">Uncharacterized protein</fullName>
    </submittedName>
</protein>
<dbReference type="PANTHER" id="PTHR47510">
    <property type="entry name" value="REVERSE TRANSCRIPTASE DOMAIN-CONTAINING PROTEIN"/>
    <property type="match status" value="1"/>
</dbReference>
<keyword evidence="2" id="KW-1185">Reference proteome</keyword>